<sequence length="76" mass="8462">MEDLDEYRPAVPLALKALERHDSEQESKQVGRMLEAGLSPSRNGLPLYMVQNVPSNNRPHRHASASPSTKHTLSTL</sequence>
<dbReference type="AlphaFoldDB" id="A0A0F7S2H4"/>
<evidence type="ECO:0000313" key="2">
    <source>
        <dbReference type="EMBL" id="CDW96147.1"/>
    </source>
</evidence>
<accession>A0A0F7S2H4</accession>
<dbReference type="Proteomes" id="UP000242770">
    <property type="component" value="Unassembled WGS sequence"/>
</dbReference>
<organism evidence="2 3">
    <name type="scientific">Sporisorium scitamineum</name>
    <dbReference type="NCBI Taxonomy" id="49012"/>
    <lineage>
        <taxon>Eukaryota</taxon>
        <taxon>Fungi</taxon>
        <taxon>Dikarya</taxon>
        <taxon>Basidiomycota</taxon>
        <taxon>Ustilaginomycotina</taxon>
        <taxon>Ustilaginomycetes</taxon>
        <taxon>Ustilaginales</taxon>
        <taxon>Ustilaginaceae</taxon>
        <taxon>Sporisorium</taxon>
    </lineage>
</organism>
<gene>
    <name evidence="2" type="primary">SSCI10220.1</name>
</gene>
<protein>
    <submittedName>
        <fullName evidence="2">Uncharacterized protein</fullName>
    </submittedName>
</protein>
<dbReference type="EMBL" id="CCFA01000538">
    <property type="protein sequence ID" value="CDW96147.1"/>
    <property type="molecule type" value="Genomic_DNA"/>
</dbReference>
<keyword evidence="3" id="KW-1185">Reference proteome</keyword>
<evidence type="ECO:0000313" key="3">
    <source>
        <dbReference type="Proteomes" id="UP000242770"/>
    </source>
</evidence>
<reference evidence="3" key="1">
    <citation type="submission" date="2014-06" db="EMBL/GenBank/DDBJ databases">
        <authorList>
            <person name="Berkman P.J."/>
        </authorList>
    </citation>
    <scope>NUCLEOTIDE SEQUENCE [LARGE SCALE GENOMIC DNA]</scope>
</reference>
<name>A0A0F7S2H4_9BASI</name>
<evidence type="ECO:0000256" key="1">
    <source>
        <dbReference type="SAM" id="MobiDB-lite"/>
    </source>
</evidence>
<feature type="region of interest" description="Disordered" evidence="1">
    <location>
        <begin position="52"/>
        <end position="76"/>
    </location>
</feature>
<feature type="compositionally biased region" description="Polar residues" evidence="1">
    <location>
        <begin position="65"/>
        <end position="76"/>
    </location>
</feature>
<proteinExistence type="predicted"/>